<dbReference type="GeneID" id="114852993"/>
<gene>
    <name evidence="11" type="primary">LOC114852993</name>
</gene>
<feature type="compositionally biased region" description="Basic and acidic residues" evidence="7">
    <location>
        <begin position="57"/>
        <end position="66"/>
    </location>
</feature>
<proteinExistence type="predicted"/>
<dbReference type="GO" id="GO:0070996">
    <property type="term" value="F:type 1 melanocortin receptor binding"/>
    <property type="evidence" value="ECO:0007669"/>
    <property type="project" value="TreeGrafter"/>
</dbReference>
<comment type="subcellular location">
    <subcellularLocation>
        <location evidence="1">Secreted</location>
    </subcellularLocation>
</comment>
<dbReference type="SUPFAM" id="SSF57055">
    <property type="entry name" value="Agouti-related protein"/>
    <property type="match status" value="1"/>
</dbReference>
<evidence type="ECO:0000256" key="1">
    <source>
        <dbReference type="ARBA" id="ARBA00004613"/>
    </source>
</evidence>
<sequence length="136" mass="15111">MIKVAVLSLCLCVSAGLFTRKEDETSRNSLSAGGVDAAQSSGYVSKGRRRPLFARRGQYERQEPRVLKHSVASGFPDNRSSASKVSKTTKPKCSELSQSCLPTSRCCDPCSTCHCRFFKAICFCRRTEGRKDHRQK</sequence>
<dbReference type="InParanoid" id="A0A6P7M3K6"/>
<dbReference type="InterPro" id="IPR027300">
    <property type="entry name" value="Agouti_dom"/>
</dbReference>
<evidence type="ECO:0000256" key="7">
    <source>
        <dbReference type="SAM" id="MobiDB-lite"/>
    </source>
</evidence>
<organism evidence="10 11">
    <name type="scientific">Betta splendens</name>
    <name type="common">Siamese fighting fish</name>
    <dbReference type="NCBI Taxonomy" id="158456"/>
    <lineage>
        <taxon>Eukaryota</taxon>
        <taxon>Metazoa</taxon>
        <taxon>Chordata</taxon>
        <taxon>Craniata</taxon>
        <taxon>Vertebrata</taxon>
        <taxon>Euteleostomi</taxon>
        <taxon>Actinopterygii</taxon>
        <taxon>Neopterygii</taxon>
        <taxon>Teleostei</taxon>
        <taxon>Neoteleostei</taxon>
        <taxon>Acanthomorphata</taxon>
        <taxon>Anabantaria</taxon>
        <taxon>Anabantiformes</taxon>
        <taxon>Anabantoidei</taxon>
        <taxon>Osphronemidae</taxon>
        <taxon>Betta</taxon>
    </lineage>
</organism>
<keyword evidence="2" id="KW-0964">Secreted</keyword>
<dbReference type="PANTHER" id="PTHR16551">
    <property type="entry name" value="AGOUTI RELATED"/>
    <property type="match status" value="1"/>
</dbReference>
<feature type="signal peptide" evidence="8">
    <location>
        <begin position="1"/>
        <end position="16"/>
    </location>
</feature>
<dbReference type="GO" id="GO:0009755">
    <property type="term" value="P:hormone-mediated signaling pathway"/>
    <property type="evidence" value="ECO:0007669"/>
    <property type="project" value="InterPro"/>
</dbReference>
<evidence type="ECO:0000256" key="4">
    <source>
        <dbReference type="ARBA" id="ARBA00022854"/>
    </source>
</evidence>
<name>A0A6P7M3K6_BETSP</name>
<dbReference type="Pfam" id="PF05039">
    <property type="entry name" value="Agouti"/>
    <property type="match status" value="1"/>
</dbReference>
<comment type="caution">
    <text evidence="6">Lacks conserved residue(s) required for the propagation of feature annotation.</text>
</comment>
<feature type="disulfide bond" evidence="6">
    <location>
        <begin position="106"/>
        <end position="124"/>
    </location>
</feature>
<feature type="domain" description="Agouti" evidence="9">
    <location>
        <begin position="93"/>
        <end position="131"/>
    </location>
</feature>
<dbReference type="PANTHER" id="PTHR16551:SF5">
    <property type="entry name" value="AGOUTI-RELATED PEPTIDE 2"/>
    <property type="match status" value="1"/>
</dbReference>
<keyword evidence="5 6" id="KW-1015">Disulfide bond</keyword>
<dbReference type="GO" id="GO:2000253">
    <property type="term" value="P:positive regulation of feeding behavior"/>
    <property type="evidence" value="ECO:0007669"/>
    <property type="project" value="TreeGrafter"/>
</dbReference>
<dbReference type="GO" id="GO:0005184">
    <property type="term" value="F:neuropeptide hormone activity"/>
    <property type="evidence" value="ECO:0007669"/>
    <property type="project" value="TreeGrafter"/>
</dbReference>
<dbReference type="Gene3D" id="4.10.760.10">
    <property type="entry name" value="Agouti domain"/>
    <property type="match status" value="1"/>
</dbReference>
<dbReference type="GO" id="GO:0007218">
    <property type="term" value="P:neuropeptide signaling pathway"/>
    <property type="evidence" value="ECO:0007669"/>
    <property type="project" value="TreeGrafter"/>
</dbReference>
<protein>
    <submittedName>
        <fullName evidence="11">Agouti-related protein-like</fullName>
    </submittedName>
</protein>
<keyword evidence="4" id="KW-0960">Knottin</keyword>
<dbReference type="OrthoDB" id="9942042at2759"/>
<dbReference type="KEGG" id="bspl:114852993"/>
<keyword evidence="3 8" id="KW-0732">Signal</keyword>
<feature type="compositionally biased region" description="Polar residues" evidence="7">
    <location>
        <begin position="78"/>
        <end position="88"/>
    </location>
</feature>
<evidence type="ECO:0000313" key="10">
    <source>
        <dbReference type="Proteomes" id="UP000515150"/>
    </source>
</evidence>
<dbReference type="Proteomes" id="UP000515150">
    <property type="component" value="Chromosome 4"/>
</dbReference>
<dbReference type="RefSeq" id="XP_029001601.1">
    <property type="nucleotide sequence ID" value="XM_029145768.3"/>
</dbReference>
<feature type="region of interest" description="Disordered" evidence="7">
    <location>
        <begin position="27"/>
        <end position="95"/>
    </location>
</feature>
<evidence type="ECO:0000259" key="9">
    <source>
        <dbReference type="PROSITE" id="PS51150"/>
    </source>
</evidence>
<dbReference type="PROSITE" id="PS51150">
    <property type="entry name" value="AGOUTI_2"/>
    <property type="match status" value="1"/>
</dbReference>
<evidence type="ECO:0000256" key="2">
    <source>
        <dbReference type="ARBA" id="ARBA00022525"/>
    </source>
</evidence>
<accession>A0A6P7M3K6</accession>
<feature type="disulfide bond" evidence="6">
    <location>
        <begin position="115"/>
        <end position="122"/>
    </location>
</feature>
<dbReference type="AlphaFoldDB" id="A0A6P7M3K6"/>
<keyword evidence="10" id="KW-1185">Reference proteome</keyword>
<evidence type="ECO:0000256" key="8">
    <source>
        <dbReference type="SAM" id="SignalP"/>
    </source>
</evidence>
<evidence type="ECO:0000256" key="5">
    <source>
        <dbReference type="ARBA" id="ARBA00023157"/>
    </source>
</evidence>
<dbReference type="GO" id="GO:0008343">
    <property type="term" value="P:adult feeding behavior"/>
    <property type="evidence" value="ECO:0007669"/>
    <property type="project" value="TreeGrafter"/>
</dbReference>
<dbReference type="InterPro" id="IPR036836">
    <property type="entry name" value="Agouti_dom_sf"/>
</dbReference>
<evidence type="ECO:0000256" key="6">
    <source>
        <dbReference type="PROSITE-ProRule" id="PRU00494"/>
    </source>
</evidence>
<evidence type="ECO:0000313" key="11">
    <source>
        <dbReference type="RefSeq" id="XP_029001601.1"/>
    </source>
</evidence>
<reference evidence="11" key="1">
    <citation type="submission" date="2025-08" db="UniProtKB">
        <authorList>
            <consortium name="RefSeq"/>
        </authorList>
    </citation>
    <scope>IDENTIFICATION</scope>
</reference>
<dbReference type="GO" id="GO:0005615">
    <property type="term" value="C:extracellular space"/>
    <property type="evidence" value="ECO:0007669"/>
    <property type="project" value="TreeGrafter"/>
</dbReference>
<evidence type="ECO:0000256" key="3">
    <source>
        <dbReference type="ARBA" id="ARBA00022729"/>
    </source>
</evidence>
<feature type="chain" id="PRO_5028432196" evidence="8">
    <location>
        <begin position="17"/>
        <end position="136"/>
    </location>
</feature>
<dbReference type="InterPro" id="IPR007733">
    <property type="entry name" value="Agouti"/>
</dbReference>
<dbReference type="SMART" id="SM00792">
    <property type="entry name" value="Agouti"/>
    <property type="match status" value="1"/>
</dbReference>